<organism evidence="3 4">
    <name type="scientific">Rhynocoris fuscipes</name>
    <dbReference type="NCBI Taxonomy" id="488301"/>
    <lineage>
        <taxon>Eukaryota</taxon>
        <taxon>Metazoa</taxon>
        <taxon>Ecdysozoa</taxon>
        <taxon>Arthropoda</taxon>
        <taxon>Hexapoda</taxon>
        <taxon>Insecta</taxon>
        <taxon>Pterygota</taxon>
        <taxon>Neoptera</taxon>
        <taxon>Paraneoptera</taxon>
        <taxon>Hemiptera</taxon>
        <taxon>Heteroptera</taxon>
        <taxon>Panheteroptera</taxon>
        <taxon>Cimicomorpha</taxon>
        <taxon>Reduviidae</taxon>
        <taxon>Harpactorinae</taxon>
        <taxon>Harpactorini</taxon>
        <taxon>Rhynocoris</taxon>
    </lineage>
</organism>
<name>A0AAW1DBT3_9HEMI</name>
<evidence type="ECO:0000313" key="3">
    <source>
        <dbReference type="EMBL" id="KAK9506613.1"/>
    </source>
</evidence>
<evidence type="ECO:0000313" key="4">
    <source>
        <dbReference type="Proteomes" id="UP001461498"/>
    </source>
</evidence>
<protein>
    <submittedName>
        <fullName evidence="3">Uncharacterized protein</fullName>
    </submittedName>
</protein>
<proteinExistence type="predicted"/>
<sequence length="79" mass="9141">MELFAFSTTSRQADYIKILKQSDRQCCHRTAQSCKFCIHHTSKTVLASYNFFLYTLLMLLNLALISFWVPSASQGCYFT</sequence>
<keyword evidence="1" id="KW-1133">Transmembrane helix</keyword>
<feature type="transmembrane region" description="Helical" evidence="1">
    <location>
        <begin position="51"/>
        <end position="69"/>
    </location>
</feature>
<dbReference type="Proteomes" id="UP001461498">
    <property type="component" value="Unassembled WGS sequence"/>
</dbReference>
<comment type="caution">
    <text evidence="3">The sequence shown here is derived from an EMBL/GenBank/DDBJ whole genome shotgun (WGS) entry which is preliminary data.</text>
</comment>
<keyword evidence="1" id="KW-0812">Transmembrane</keyword>
<dbReference type="EMBL" id="JAPXFL010000005">
    <property type="protein sequence ID" value="KAK9506613.1"/>
    <property type="molecule type" value="Genomic_DNA"/>
</dbReference>
<keyword evidence="1" id="KW-0472">Membrane</keyword>
<dbReference type="EMBL" id="JAPXFL010000062">
    <property type="protein sequence ID" value="KAK9496679.1"/>
    <property type="molecule type" value="Genomic_DNA"/>
</dbReference>
<keyword evidence="4" id="KW-1185">Reference proteome</keyword>
<evidence type="ECO:0000256" key="1">
    <source>
        <dbReference type="SAM" id="Phobius"/>
    </source>
</evidence>
<dbReference type="AlphaFoldDB" id="A0AAW1DBT3"/>
<evidence type="ECO:0000313" key="2">
    <source>
        <dbReference type="EMBL" id="KAK9496679.1"/>
    </source>
</evidence>
<reference evidence="3 4" key="1">
    <citation type="submission" date="2022-12" db="EMBL/GenBank/DDBJ databases">
        <title>Chromosome-level genome assembly of true bugs.</title>
        <authorList>
            <person name="Ma L."/>
            <person name="Li H."/>
        </authorList>
    </citation>
    <scope>NUCLEOTIDE SEQUENCE [LARGE SCALE GENOMIC DNA]</scope>
    <source>
        <strain evidence="3">Lab_2022b</strain>
    </source>
</reference>
<accession>A0AAW1DBT3</accession>
<gene>
    <name evidence="3" type="ORF">O3M35_008512</name>
    <name evidence="2" type="ORF">O3M35_013076</name>
</gene>